<accession>A0A2N3LDC7</accession>
<name>A0A2N3LDC7_9BACI</name>
<dbReference type="OrthoDB" id="2942462at2"/>
<sequence>MGFRIGSYYIGSSEPQISIANEEIIPSPPSNWTSGYNFVYFTFNNDADCTVLINGKDEPLFVRSGQGFSIGAEHPPIYSFKIVEDSIPFTWAGIY</sequence>
<evidence type="ECO:0000313" key="1">
    <source>
        <dbReference type="EMBL" id="PKR82596.1"/>
    </source>
</evidence>
<organism evidence="1 2">
    <name type="scientific">Heyndrickxia camelliae</name>
    <dbReference type="NCBI Taxonomy" id="1707093"/>
    <lineage>
        <taxon>Bacteria</taxon>
        <taxon>Bacillati</taxon>
        <taxon>Bacillota</taxon>
        <taxon>Bacilli</taxon>
        <taxon>Bacillales</taxon>
        <taxon>Bacillaceae</taxon>
        <taxon>Heyndrickxia</taxon>
    </lineage>
</organism>
<keyword evidence="2" id="KW-1185">Reference proteome</keyword>
<proteinExistence type="predicted"/>
<protein>
    <submittedName>
        <fullName evidence="1">Uncharacterized protein</fullName>
    </submittedName>
</protein>
<dbReference type="Proteomes" id="UP000233440">
    <property type="component" value="Unassembled WGS sequence"/>
</dbReference>
<reference evidence="1 2" key="1">
    <citation type="submission" date="2017-11" db="EMBL/GenBank/DDBJ databases">
        <title>Bacillus camelliae sp. nov., isolated from pu'er tea.</title>
        <authorList>
            <person name="Niu L."/>
        </authorList>
    </citation>
    <scope>NUCLEOTIDE SEQUENCE [LARGE SCALE GENOMIC DNA]</scope>
    <source>
        <strain evidence="1 2">7578-1</strain>
    </source>
</reference>
<dbReference type="EMBL" id="PIQO01000035">
    <property type="protein sequence ID" value="PKR82596.1"/>
    <property type="molecule type" value="Genomic_DNA"/>
</dbReference>
<comment type="caution">
    <text evidence="1">The sequence shown here is derived from an EMBL/GenBank/DDBJ whole genome shotgun (WGS) entry which is preliminary data.</text>
</comment>
<gene>
    <name evidence="1" type="ORF">CWO92_23470</name>
</gene>
<evidence type="ECO:0000313" key="2">
    <source>
        <dbReference type="Proteomes" id="UP000233440"/>
    </source>
</evidence>
<dbReference type="AlphaFoldDB" id="A0A2N3LDC7"/>
<dbReference type="RefSeq" id="WP_101356623.1">
    <property type="nucleotide sequence ID" value="NZ_PIQO01000035.1"/>
</dbReference>